<dbReference type="Pfam" id="PF10087">
    <property type="entry name" value="DUF2325"/>
    <property type="match status" value="1"/>
</dbReference>
<proteinExistence type="inferred from homology"/>
<evidence type="ECO:0000313" key="4">
    <source>
        <dbReference type="Proteomes" id="UP000663722"/>
    </source>
</evidence>
<comment type="similarity">
    <text evidence="1">Belongs to the UPF0751 family.</text>
</comment>
<name>A0A975BK56_9BACT</name>
<dbReference type="Proteomes" id="UP000663722">
    <property type="component" value="Chromosome"/>
</dbReference>
<organism evidence="3 4">
    <name type="scientific">Desulfonema magnum</name>
    <dbReference type="NCBI Taxonomy" id="45655"/>
    <lineage>
        <taxon>Bacteria</taxon>
        <taxon>Pseudomonadati</taxon>
        <taxon>Thermodesulfobacteriota</taxon>
        <taxon>Desulfobacteria</taxon>
        <taxon>Desulfobacterales</taxon>
        <taxon>Desulfococcaceae</taxon>
        <taxon>Desulfonema</taxon>
    </lineage>
</organism>
<evidence type="ECO:0000256" key="1">
    <source>
        <dbReference type="ARBA" id="ARBA00007189"/>
    </source>
</evidence>
<keyword evidence="2" id="KW-0175">Coiled coil</keyword>
<evidence type="ECO:0000313" key="3">
    <source>
        <dbReference type="EMBL" id="QTA86986.1"/>
    </source>
</evidence>
<dbReference type="AlphaFoldDB" id="A0A975BK56"/>
<dbReference type="InterPro" id="IPR016772">
    <property type="entry name" value="UCP020408"/>
</dbReference>
<sequence length="392" mass="45622">MKSFKNEEVRPNFIWEIHPHFKCPVIGACLSIAEHRKLIKKLGYQTKRLTSYELHRIIMEHMNKENRVSLKVERYLRHKYQNSVSSLFDLDADQFMEEWRNAFRQGDLDGPFYVAAIRKNLSEEHLKEIFGEIHMLSHAHLAEVMQARRDLTLQQKANEKLARLLNREKESHKKAKKENSNLKDALHDMRCFTEKRNSFSQDRVLKEKRVRDLEAENIALREKVREADKAVSDRTMRLELENQRLRTQISDMKTANHGLANEMSGLISQLSGFIRCEDGCNEECPRFRICAKRILIVGGITRIKHLYRHLIESAGGEFDYHDGYMRNGKENLEVRVRRSDLIICPVDCNSHGAALKVKKLCRKHNKTVRMLPSSSLSAISGALFDVAESVKN</sequence>
<dbReference type="EMBL" id="CP061800">
    <property type="protein sequence ID" value="QTA86986.1"/>
    <property type="molecule type" value="Genomic_DNA"/>
</dbReference>
<protein>
    <submittedName>
        <fullName evidence="3">DUF2325</fullName>
    </submittedName>
</protein>
<reference evidence="3" key="1">
    <citation type="journal article" date="2021" name="Microb. Physiol.">
        <title>Proteogenomic Insights into the Physiology of Marine, Sulfate-Reducing, Filamentous Desulfonema limicola and Desulfonema magnum.</title>
        <authorList>
            <person name="Schnaars V."/>
            <person name="Wohlbrand L."/>
            <person name="Scheve S."/>
            <person name="Hinrichs C."/>
            <person name="Reinhardt R."/>
            <person name="Rabus R."/>
        </authorList>
    </citation>
    <scope>NUCLEOTIDE SEQUENCE</scope>
    <source>
        <strain evidence="3">4be13</strain>
    </source>
</reference>
<accession>A0A975BK56</accession>
<feature type="coiled-coil region" evidence="2">
    <location>
        <begin position="158"/>
        <end position="230"/>
    </location>
</feature>
<dbReference type="KEGG" id="dmm:dnm_030130"/>
<evidence type="ECO:0000256" key="2">
    <source>
        <dbReference type="SAM" id="Coils"/>
    </source>
</evidence>
<dbReference type="RefSeq" id="WP_207682371.1">
    <property type="nucleotide sequence ID" value="NZ_CP061800.1"/>
</dbReference>
<keyword evidence="4" id="KW-1185">Reference proteome</keyword>
<gene>
    <name evidence="3" type="ORF">dnm_030130</name>
</gene>